<organism evidence="7 8">
    <name type="scientific">Cephalotus follicularis</name>
    <name type="common">Albany pitcher plant</name>
    <dbReference type="NCBI Taxonomy" id="3775"/>
    <lineage>
        <taxon>Eukaryota</taxon>
        <taxon>Viridiplantae</taxon>
        <taxon>Streptophyta</taxon>
        <taxon>Embryophyta</taxon>
        <taxon>Tracheophyta</taxon>
        <taxon>Spermatophyta</taxon>
        <taxon>Magnoliopsida</taxon>
        <taxon>eudicotyledons</taxon>
        <taxon>Gunneridae</taxon>
        <taxon>Pentapetalae</taxon>
        <taxon>rosids</taxon>
        <taxon>fabids</taxon>
        <taxon>Oxalidales</taxon>
        <taxon>Cephalotaceae</taxon>
        <taxon>Cephalotus</taxon>
    </lineage>
</organism>
<name>A0A1Q3BF09_CEPFO</name>
<keyword evidence="4" id="KW-0539">Nucleus</keyword>
<keyword evidence="8" id="KW-1185">Reference proteome</keyword>
<comment type="caution">
    <text evidence="7">The sequence shown here is derived from an EMBL/GenBank/DDBJ whole genome shotgun (WGS) entry which is preliminary data.</text>
</comment>
<accession>A0A1Q3BF09</accession>
<evidence type="ECO:0000256" key="3">
    <source>
        <dbReference type="ARBA" id="ARBA00023108"/>
    </source>
</evidence>
<comment type="subcellular location">
    <subcellularLocation>
        <location evidence="1">Nucleus</location>
    </subcellularLocation>
</comment>
<reference evidence="8" key="1">
    <citation type="submission" date="2016-04" db="EMBL/GenBank/DDBJ databases">
        <title>Cephalotus genome sequencing.</title>
        <authorList>
            <person name="Fukushima K."/>
            <person name="Hasebe M."/>
            <person name="Fang X."/>
        </authorList>
    </citation>
    <scope>NUCLEOTIDE SEQUENCE [LARGE SCALE GENOMIC DNA]</scope>
    <source>
        <strain evidence="8">cv. St1</strain>
    </source>
</reference>
<dbReference type="InterPro" id="IPR040462">
    <property type="entry name" value="EARLY_FLOWERING_4"/>
</dbReference>
<evidence type="ECO:0000256" key="2">
    <source>
        <dbReference type="ARBA" id="ARBA00009514"/>
    </source>
</evidence>
<dbReference type="STRING" id="3775.A0A1Q3BF09"/>
<dbReference type="GO" id="GO:0009649">
    <property type="term" value="P:entrainment of circadian clock"/>
    <property type="evidence" value="ECO:0007669"/>
    <property type="project" value="TreeGrafter"/>
</dbReference>
<evidence type="ECO:0000256" key="5">
    <source>
        <dbReference type="SAM" id="MobiDB-lite"/>
    </source>
</evidence>
<dbReference type="Proteomes" id="UP000187406">
    <property type="component" value="Unassembled WGS sequence"/>
</dbReference>
<evidence type="ECO:0000313" key="7">
    <source>
        <dbReference type="EMBL" id="GAV66616.1"/>
    </source>
</evidence>
<dbReference type="Pfam" id="PF07011">
    <property type="entry name" value="Elf4"/>
    <property type="match status" value="1"/>
</dbReference>
<evidence type="ECO:0000259" key="6">
    <source>
        <dbReference type="Pfam" id="PF07011"/>
    </source>
</evidence>
<evidence type="ECO:0000313" key="8">
    <source>
        <dbReference type="Proteomes" id="UP000187406"/>
    </source>
</evidence>
<evidence type="ECO:0000256" key="1">
    <source>
        <dbReference type="ARBA" id="ARBA00004123"/>
    </source>
</evidence>
<dbReference type="EMBL" id="BDDD01000489">
    <property type="protein sequence ID" value="GAV66616.1"/>
    <property type="molecule type" value="Genomic_DNA"/>
</dbReference>
<keyword evidence="3" id="KW-0090">Biological rhythms</keyword>
<proteinExistence type="inferred from homology"/>
<dbReference type="InParanoid" id="A0A1Q3BF09"/>
<dbReference type="OrthoDB" id="1895690at2759"/>
<feature type="compositionally biased region" description="Polar residues" evidence="5">
    <location>
        <begin position="1"/>
        <end position="14"/>
    </location>
</feature>
<sequence length="119" mass="13396">TTTTTVSNNRSLTKTNKDKSNGGDAAADADVGYAEEEECDVEVWDTLSKNFKQVQTVLDHNRILIQQVNENHQSRTPDNLVKNVGLIREINRNISKVQFIYSDLSLNFSNTVNQRGRAK</sequence>
<protein>
    <submittedName>
        <fullName evidence="7">DUF1313 domain-containing protein</fullName>
    </submittedName>
</protein>
<feature type="compositionally biased region" description="Low complexity" evidence="5">
    <location>
        <begin position="22"/>
        <end position="31"/>
    </location>
</feature>
<feature type="region of interest" description="Disordered" evidence="5">
    <location>
        <begin position="1"/>
        <end position="31"/>
    </location>
</feature>
<dbReference type="PANTHER" id="PTHR33469:SF1">
    <property type="entry name" value="PROTEIN ELF4-LIKE 1"/>
    <property type="match status" value="1"/>
</dbReference>
<dbReference type="AlphaFoldDB" id="A0A1Q3BF09"/>
<dbReference type="InterPro" id="IPR009741">
    <property type="entry name" value="EARLY_FLOWERING_4_dom"/>
</dbReference>
<dbReference type="GO" id="GO:0048511">
    <property type="term" value="P:rhythmic process"/>
    <property type="evidence" value="ECO:0007669"/>
    <property type="project" value="UniProtKB-KW"/>
</dbReference>
<comment type="similarity">
    <text evidence="2">Belongs to the EARLY FLOWERING 4 family.</text>
</comment>
<evidence type="ECO:0000256" key="4">
    <source>
        <dbReference type="ARBA" id="ARBA00023242"/>
    </source>
</evidence>
<dbReference type="GO" id="GO:0005634">
    <property type="term" value="C:nucleus"/>
    <property type="evidence" value="ECO:0007669"/>
    <property type="project" value="UniProtKB-SubCell"/>
</dbReference>
<gene>
    <name evidence="7" type="ORF">CFOL_v3_10126</name>
</gene>
<feature type="non-terminal residue" evidence="7">
    <location>
        <position position="1"/>
    </location>
</feature>
<dbReference type="PANTHER" id="PTHR33469">
    <property type="entry name" value="PROTEIN ELF4-LIKE 4"/>
    <property type="match status" value="1"/>
</dbReference>
<dbReference type="GO" id="GO:0042753">
    <property type="term" value="P:positive regulation of circadian rhythm"/>
    <property type="evidence" value="ECO:0007669"/>
    <property type="project" value="InterPro"/>
</dbReference>
<feature type="non-terminal residue" evidence="7">
    <location>
        <position position="119"/>
    </location>
</feature>
<feature type="domain" description="Protein EARLY FLOWERING 4" evidence="6">
    <location>
        <begin position="38"/>
        <end position="116"/>
    </location>
</feature>